<dbReference type="PANTHER" id="PTHR32502:SF3">
    <property type="entry name" value="D-GALACTOSAMINE-6-PHOSPHATE DEAMINASE AGAS-RELATED"/>
    <property type="match status" value="1"/>
</dbReference>
<dbReference type="InterPro" id="IPR050303">
    <property type="entry name" value="GatZ_KbaZ_carbometab"/>
</dbReference>
<dbReference type="InterPro" id="IPR046348">
    <property type="entry name" value="SIS_dom_sf"/>
</dbReference>
<dbReference type="Gene3D" id="3.40.50.10490">
    <property type="entry name" value="Glucose-6-phosphate isomerase like protein, domain 1"/>
    <property type="match status" value="2"/>
</dbReference>
<evidence type="ECO:0000256" key="1">
    <source>
        <dbReference type="ARBA" id="ARBA00022737"/>
    </source>
</evidence>
<reference evidence="4" key="1">
    <citation type="journal article" date="2013" name="Genome Announc.">
        <title>Genome Sequence of Halanaerobium saccharolyticum subsp. saccharolyticum Strain DSM 6643T, a Halophilic Hydrogen-Producing Bacterium.</title>
        <authorList>
            <person name="Kivisto A."/>
            <person name="Larjo A."/>
            <person name="Ciranna A."/>
            <person name="Santala V."/>
            <person name="Roos C."/>
            <person name="Karp M."/>
        </authorList>
    </citation>
    <scope>NUCLEOTIDE SEQUENCE [LARGE SCALE GENOMIC DNA]</scope>
    <source>
        <strain evidence="4">DSM 6643</strain>
    </source>
</reference>
<dbReference type="PANTHER" id="PTHR32502">
    <property type="entry name" value="N-ACETYLGALACTOSAMINE PERMEASE II COMPONENT-RELATED"/>
    <property type="match status" value="1"/>
</dbReference>
<dbReference type="SUPFAM" id="SSF53697">
    <property type="entry name" value="SIS domain"/>
    <property type="match status" value="1"/>
</dbReference>
<accession>M5E4I3</accession>
<feature type="domain" description="SIS" evidence="2">
    <location>
        <begin position="220"/>
        <end position="371"/>
    </location>
</feature>
<dbReference type="InterPro" id="IPR035466">
    <property type="entry name" value="GlmS/AgaS_SIS"/>
</dbReference>
<comment type="caution">
    <text evidence="3">The sequence shown here is derived from an EMBL/GenBank/DDBJ whole genome shotgun (WGS) entry which is preliminary data.</text>
</comment>
<dbReference type="GO" id="GO:0009401">
    <property type="term" value="P:phosphoenolpyruvate-dependent sugar phosphotransferase system"/>
    <property type="evidence" value="ECO:0007669"/>
    <property type="project" value="TreeGrafter"/>
</dbReference>
<dbReference type="InterPro" id="IPR001347">
    <property type="entry name" value="SIS_dom"/>
</dbReference>
<dbReference type="eggNOG" id="COG2222">
    <property type="taxonomic scope" value="Bacteria"/>
</dbReference>
<keyword evidence="1" id="KW-0677">Repeat</keyword>
<dbReference type="InParanoid" id="M5E4I3"/>
<dbReference type="GO" id="GO:0005886">
    <property type="term" value="C:plasma membrane"/>
    <property type="evidence" value="ECO:0007669"/>
    <property type="project" value="TreeGrafter"/>
</dbReference>
<dbReference type="EMBL" id="CAUI01000023">
    <property type="protein sequence ID" value="CCU80887.1"/>
    <property type="molecule type" value="Genomic_DNA"/>
</dbReference>
<dbReference type="EC" id="5.3.1.-" evidence="3"/>
<evidence type="ECO:0000313" key="4">
    <source>
        <dbReference type="Proteomes" id="UP000012063"/>
    </source>
</evidence>
<proteinExistence type="predicted"/>
<dbReference type="GO" id="GO:0097367">
    <property type="term" value="F:carbohydrate derivative binding"/>
    <property type="evidence" value="ECO:0007669"/>
    <property type="project" value="InterPro"/>
</dbReference>
<dbReference type="GO" id="GO:0016853">
    <property type="term" value="F:isomerase activity"/>
    <property type="evidence" value="ECO:0007669"/>
    <property type="project" value="UniProtKB-KW"/>
</dbReference>
<dbReference type="GO" id="GO:1901135">
    <property type="term" value="P:carbohydrate derivative metabolic process"/>
    <property type="evidence" value="ECO:0007669"/>
    <property type="project" value="InterPro"/>
</dbReference>
<dbReference type="RefSeq" id="WP_005490180.1">
    <property type="nucleotide sequence ID" value="NZ_CAUI01000023.1"/>
</dbReference>
<feature type="domain" description="SIS" evidence="2">
    <location>
        <begin position="48"/>
        <end position="201"/>
    </location>
</feature>
<dbReference type="Proteomes" id="UP000012063">
    <property type="component" value="Unassembled WGS sequence"/>
</dbReference>
<dbReference type="CDD" id="cd05008">
    <property type="entry name" value="SIS_GlmS_GlmD_1"/>
    <property type="match status" value="1"/>
</dbReference>
<dbReference type="STRING" id="1293054.HSACCH_02397"/>
<protein>
    <submittedName>
        <fullName evidence="3">Galactosamine-6-phosphate isomerase</fullName>
        <ecNumber evidence="3">5.3.1.-</ecNumber>
    </submittedName>
</protein>
<keyword evidence="3" id="KW-0413">Isomerase</keyword>
<keyword evidence="4" id="KW-1185">Reference proteome</keyword>
<dbReference type="Pfam" id="PF01380">
    <property type="entry name" value="SIS"/>
    <property type="match status" value="1"/>
</dbReference>
<organism evidence="3 4">
    <name type="scientific">Halanaerobium saccharolyticum subsp. saccharolyticum DSM 6643</name>
    <dbReference type="NCBI Taxonomy" id="1293054"/>
    <lineage>
        <taxon>Bacteria</taxon>
        <taxon>Bacillati</taxon>
        <taxon>Bacillota</taxon>
        <taxon>Clostridia</taxon>
        <taxon>Halanaerobiales</taxon>
        <taxon>Halanaerobiaceae</taxon>
        <taxon>Halanaerobium</taxon>
    </lineage>
</organism>
<sequence>MKRILGMTKEKWKEKNGIYTAEEIVQQPEMWRQTYKKVKEIKKDLINFYKKLMNMERLNIIFAGAGTSGFIGDSLTPYLKKKFPQFETASVHTTELVTHPEVYFNKKIPTLLISFARSGNSPESVAAIELAEEMVNDLYQLVITCNKEGKLAQKVSDSYNQLVLLPKKTNDRGFAMTSSYTSMLLTALLFFNIEELDKLNSTVELKAKAAEEIIDSFCDNKKLLEADFKKIIYLGDYSFFGVAKEASLKLLELTSGQIITRYDTPLGFRHGPKSIIDKDSLILFFLSDNEYNLKYEYDLLNELNKSKLGYKTAVITIKNRKKIKEKCDFYLSSYSKMDDEDEVFNTLEYIIYAQIISLYKSIHSGINPDNPSPDGSVNRVVQGVKIYPYKK</sequence>
<dbReference type="OrthoDB" id="9779207at2"/>
<name>M5E4I3_9FIRM</name>
<evidence type="ECO:0000313" key="3">
    <source>
        <dbReference type="EMBL" id="CCU80887.1"/>
    </source>
</evidence>
<gene>
    <name evidence="3" type="ORF">HSACCH_02397</name>
</gene>
<dbReference type="PROSITE" id="PS51464">
    <property type="entry name" value="SIS"/>
    <property type="match status" value="2"/>
</dbReference>
<dbReference type="AlphaFoldDB" id="M5E4I3"/>
<evidence type="ECO:0000259" key="2">
    <source>
        <dbReference type="PROSITE" id="PS51464"/>
    </source>
</evidence>